<dbReference type="Proteomes" id="UP000278006">
    <property type="component" value="Unassembled WGS sequence"/>
</dbReference>
<comment type="caution">
    <text evidence="2">The sequence shown here is derived from an EMBL/GenBank/DDBJ whole genome shotgun (WGS) entry which is preliminary data.</text>
</comment>
<keyword evidence="2" id="KW-0808">Transferase</keyword>
<dbReference type="PROSITE" id="PS51273">
    <property type="entry name" value="GATASE_TYPE_1"/>
    <property type="match status" value="1"/>
</dbReference>
<dbReference type="InterPro" id="IPR017926">
    <property type="entry name" value="GATASE"/>
</dbReference>
<dbReference type="Gene3D" id="3.40.50.880">
    <property type="match status" value="1"/>
</dbReference>
<reference evidence="2 3" key="1">
    <citation type="submission" date="2018-10" db="EMBL/GenBank/DDBJ databases">
        <title>Draft genome of Cortibacter populi DSM10536.</title>
        <authorList>
            <person name="Bernier A.-M."/>
            <person name="Bernard K."/>
        </authorList>
    </citation>
    <scope>NUCLEOTIDE SEQUENCE [LARGE SCALE GENOMIC DNA]</scope>
    <source>
        <strain evidence="2 3">DSM 105136</strain>
    </source>
</reference>
<organism evidence="2 3">
    <name type="scientific">Corticibacter populi</name>
    <dbReference type="NCBI Taxonomy" id="1550736"/>
    <lineage>
        <taxon>Bacteria</taxon>
        <taxon>Pseudomonadati</taxon>
        <taxon>Pseudomonadota</taxon>
        <taxon>Betaproteobacteria</taxon>
        <taxon>Burkholderiales</taxon>
        <taxon>Comamonadaceae</taxon>
        <taxon>Corticibacter</taxon>
    </lineage>
</organism>
<dbReference type="FunFam" id="3.40.50.880:FF:000033">
    <property type="entry name" value="Glutamine amidotransferase class-I"/>
    <property type="match status" value="1"/>
</dbReference>
<dbReference type="RefSeq" id="WP_122229325.1">
    <property type="nucleotide sequence ID" value="NZ_RDQO01000003.1"/>
</dbReference>
<gene>
    <name evidence="2" type="ORF">D8I35_11330</name>
</gene>
<sequence length="233" mass="25119">MHIHVLQHVPFEGLGSIAAWAKAHQASVTTTPFFEAAAPLPEPASFDALIALGGPMSVNDQDSLPWLLAEQQLIRTCIEMRKPVLGICLGAQLMAAALGARVRAGAHREIGWFPIQACDGGPGTFRFPEQLEVFHWHGETFDLPDGAGLLATSAACRHQAFQIGPRALGLQFHLETTPDSADAIISHCRNELVPGPFVQDEAQLRAAPPERYAAINTLMAQVLDYLTRDAMGA</sequence>
<dbReference type="PANTHER" id="PTHR42695">
    <property type="entry name" value="GLUTAMINE AMIDOTRANSFERASE YLR126C-RELATED"/>
    <property type="match status" value="1"/>
</dbReference>
<feature type="domain" description="Glutamine amidotransferase" evidence="1">
    <location>
        <begin position="31"/>
        <end position="182"/>
    </location>
</feature>
<dbReference type="CDD" id="cd01741">
    <property type="entry name" value="GATase1_1"/>
    <property type="match status" value="1"/>
</dbReference>
<dbReference type="AlphaFoldDB" id="A0A3M6QRT3"/>
<dbReference type="OrthoDB" id="9813383at2"/>
<evidence type="ECO:0000313" key="2">
    <source>
        <dbReference type="EMBL" id="RMX05755.1"/>
    </source>
</evidence>
<evidence type="ECO:0000259" key="1">
    <source>
        <dbReference type="Pfam" id="PF00117"/>
    </source>
</evidence>
<dbReference type="GO" id="GO:0016740">
    <property type="term" value="F:transferase activity"/>
    <property type="evidence" value="ECO:0007669"/>
    <property type="project" value="UniProtKB-KW"/>
</dbReference>
<dbReference type="Pfam" id="PF00117">
    <property type="entry name" value="GATase"/>
    <property type="match status" value="1"/>
</dbReference>
<dbReference type="InterPro" id="IPR029062">
    <property type="entry name" value="Class_I_gatase-like"/>
</dbReference>
<protein>
    <submittedName>
        <fullName evidence="2">Type 1 glutamine amidotransferase</fullName>
    </submittedName>
</protein>
<proteinExistence type="predicted"/>
<dbReference type="GO" id="GO:0005829">
    <property type="term" value="C:cytosol"/>
    <property type="evidence" value="ECO:0007669"/>
    <property type="project" value="TreeGrafter"/>
</dbReference>
<dbReference type="EMBL" id="RDQO01000003">
    <property type="protein sequence ID" value="RMX05755.1"/>
    <property type="molecule type" value="Genomic_DNA"/>
</dbReference>
<accession>A0A3M6QRT3</accession>
<keyword evidence="3" id="KW-1185">Reference proteome</keyword>
<dbReference type="SUPFAM" id="SSF52317">
    <property type="entry name" value="Class I glutamine amidotransferase-like"/>
    <property type="match status" value="1"/>
</dbReference>
<dbReference type="PANTHER" id="PTHR42695:SF5">
    <property type="entry name" value="GLUTAMINE AMIDOTRANSFERASE YLR126C-RELATED"/>
    <property type="match status" value="1"/>
</dbReference>
<keyword evidence="2" id="KW-0315">Glutamine amidotransferase</keyword>
<evidence type="ECO:0000313" key="3">
    <source>
        <dbReference type="Proteomes" id="UP000278006"/>
    </source>
</evidence>
<dbReference type="InterPro" id="IPR044992">
    <property type="entry name" value="ChyE-like"/>
</dbReference>
<name>A0A3M6QRT3_9BURK</name>